<dbReference type="STRING" id="1703779.AMJ83_02125"/>
<dbReference type="GO" id="GO:0046872">
    <property type="term" value="F:metal ion binding"/>
    <property type="evidence" value="ECO:0007669"/>
    <property type="project" value="UniProtKB-KW"/>
</dbReference>
<feature type="domain" description="B12-binding N-terminal" evidence="5">
    <location>
        <begin position="1"/>
        <end position="88"/>
    </location>
</feature>
<dbReference type="CDD" id="cd02070">
    <property type="entry name" value="corrinoid_protein_B12-BD"/>
    <property type="match status" value="1"/>
</dbReference>
<keyword evidence="3" id="KW-0170">Cobalt</keyword>
<dbReference type="PROSITE" id="PS51337">
    <property type="entry name" value="B12_BINDING_NTER"/>
    <property type="match status" value="1"/>
</dbReference>
<dbReference type="InterPro" id="IPR036724">
    <property type="entry name" value="Cobalamin-bd_sf"/>
</dbReference>
<dbReference type="AlphaFoldDB" id="A0A0S8FVA2"/>
<dbReference type="PANTHER" id="PTHR45833">
    <property type="entry name" value="METHIONINE SYNTHASE"/>
    <property type="match status" value="1"/>
</dbReference>
<evidence type="ECO:0000313" key="7">
    <source>
        <dbReference type="Proteomes" id="UP000051373"/>
    </source>
</evidence>
<evidence type="ECO:0000256" key="2">
    <source>
        <dbReference type="ARBA" id="ARBA00022723"/>
    </source>
</evidence>
<evidence type="ECO:0000313" key="6">
    <source>
        <dbReference type="EMBL" id="KPK64615.1"/>
    </source>
</evidence>
<name>A0A0S8FVA2_UNCW3</name>
<keyword evidence="6" id="KW-0489">Methyltransferase</keyword>
<dbReference type="SUPFAM" id="SSF47644">
    <property type="entry name" value="Methionine synthase domain"/>
    <property type="match status" value="1"/>
</dbReference>
<dbReference type="PROSITE" id="PS51332">
    <property type="entry name" value="B12_BINDING"/>
    <property type="match status" value="1"/>
</dbReference>
<proteinExistence type="inferred from homology"/>
<dbReference type="GO" id="GO:0008705">
    <property type="term" value="F:methionine synthase activity"/>
    <property type="evidence" value="ECO:0007669"/>
    <property type="project" value="TreeGrafter"/>
</dbReference>
<keyword evidence="6" id="KW-0808">Transferase</keyword>
<dbReference type="PANTHER" id="PTHR45833:SF1">
    <property type="entry name" value="METHIONINE SYNTHASE"/>
    <property type="match status" value="1"/>
</dbReference>
<organism evidence="6 7">
    <name type="scientific">candidate division WOR_3 bacterium SM23_42</name>
    <dbReference type="NCBI Taxonomy" id="1703779"/>
    <lineage>
        <taxon>Bacteria</taxon>
        <taxon>Bacteria division WOR-3</taxon>
    </lineage>
</organism>
<dbReference type="PATRIC" id="fig|1703779.3.peg.1988"/>
<comment type="caution">
    <text evidence="6">The sequence shown here is derived from an EMBL/GenBank/DDBJ whole genome shotgun (WGS) entry which is preliminary data.</text>
</comment>
<dbReference type="EMBL" id="LJUJ01000002">
    <property type="protein sequence ID" value="KPK64615.1"/>
    <property type="molecule type" value="Genomic_DNA"/>
</dbReference>
<feature type="domain" description="B12-binding" evidence="4">
    <location>
        <begin position="88"/>
        <end position="212"/>
    </location>
</feature>
<dbReference type="InterPro" id="IPR036594">
    <property type="entry name" value="Meth_synthase_dom"/>
</dbReference>
<evidence type="ECO:0000256" key="3">
    <source>
        <dbReference type="ARBA" id="ARBA00023285"/>
    </source>
</evidence>
<dbReference type="SUPFAM" id="SSF52242">
    <property type="entry name" value="Cobalamin (vitamin B12)-binding domain"/>
    <property type="match status" value="1"/>
</dbReference>
<dbReference type="InterPro" id="IPR003759">
    <property type="entry name" value="Cbl-bd_cap"/>
</dbReference>
<protein>
    <submittedName>
        <fullName evidence="6">Methyltransferase</fullName>
    </submittedName>
</protein>
<reference evidence="6 7" key="1">
    <citation type="journal article" date="2015" name="Microbiome">
        <title>Genomic resolution of linkages in carbon, nitrogen, and sulfur cycling among widespread estuary sediment bacteria.</title>
        <authorList>
            <person name="Baker B.J."/>
            <person name="Lazar C.S."/>
            <person name="Teske A.P."/>
            <person name="Dick G.J."/>
        </authorList>
    </citation>
    <scope>NUCLEOTIDE SEQUENCE [LARGE SCALE GENOMIC DNA]</scope>
    <source>
        <strain evidence="6">SM23_42</strain>
    </source>
</reference>
<dbReference type="FunFam" id="3.40.50.280:FF:000003">
    <property type="entry name" value="Dimethylamine methyltransferase corrinoid protein"/>
    <property type="match status" value="1"/>
</dbReference>
<dbReference type="InterPro" id="IPR050554">
    <property type="entry name" value="Met_Synthase/Corrinoid"/>
</dbReference>
<evidence type="ECO:0000259" key="4">
    <source>
        <dbReference type="PROSITE" id="PS51332"/>
    </source>
</evidence>
<dbReference type="Gene3D" id="3.40.50.280">
    <property type="entry name" value="Cobalamin-binding domain"/>
    <property type="match status" value="1"/>
</dbReference>
<dbReference type="Gene3D" id="1.10.1240.10">
    <property type="entry name" value="Methionine synthase domain"/>
    <property type="match status" value="1"/>
</dbReference>
<dbReference type="SMART" id="SM01018">
    <property type="entry name" value="B12-binding_2"/>
    <property type="match status" value="1"/>
</dbReference>
<dbReference type="GO" id="GO:0031419">
    <property type="term" value="F:cobalamin binding"/>
    <property type="evidence" value="ECO:0007669"/>
    <property type="project" value="InterPro"/>
</dbReference>
<evidence type="ECO:0000259" key="5">
    <source>
        <dbReference type="PROSITE" id="PS51337"/>
    </source>
</evidence>
<dbReference type="GO" id="GO:0046653">
    <property type="term" value="P:tetrahydrofolate metabolic process"/>
    <property type="evidence" value="ECO:0007669"/>
    <property type="project" value="TreeGrafter"/>
</dbReference>
<keyword evidence="2" id="KW-0479">Metal-binding</keyword>
<dbReference type="GO" id="GO:0005829">
    <property type="term" value="C:cytosol"/>
    <property type="evidence" value="ECO:0007669"/>
    <property type="project" value="TreeGrafter"/>
</dbReference>
<evidence type="ECO:0000256" key="1">
    <source>
        <dbReference type="ARBA" id="ARBA00010854"/>
    </source>
</evidence>
<comment type="similarity">
    <text evidence="1">Belongs to the methylamine corrinoid protein family.</text>
</comment>
<sequence>MDLLRRISEALQTGSIEKVATLTKQAIEEKVVPRDILDKGLIAGMSVIGDRYKKHEIFLPEVLLAAKAMYAGMDILKPMFLKDEMPTLGRVVIGTVQGDIHDIGKNLVGIMLRGAGFRVIDLGKDVPPERFIEVAKKENAEVIGMSALLTTTMPAMKKVIELVKKEGLNGKVKTIIGGAPVSAEYAQHIGADAYAYDSINAVDCIRGLVQKP</sequence>
<dbReference type="InterPro" id="IPR006158">
    <property type="entry name" value="Cobalamin-bd"/>
</dbReference>
<gene>
    <name evidence="6" type="ORF">AMJ83_02125</name>
</gene>
<dbReference type="Proteomes" id="UP000051373">
    <property type="component" value="Unassembled WGS sequence"/>
</dbReference>
<dbReference type="GO" id="GO:0050667">
    <property type="term" value="P:homocysteine metabolic process"/>
    <property type="evidence" value="ECO:0007669"/>
    <property type="project" value="TreeGrafter"/>
</dbReference>
<dbReference type="GO" id="GO:0032259">
    <property type="term" value="P:methylation"/>
    <property type="evidence" value="ECO:0007669"/>
    <property type="project" value="UniProtKB-KW"/>
</dbReference>
<accession>A0A0S8FVA2</accession>
<dbReference type="Pfam" id="PF02310">
    <property type="entry name" value="B12-binding"/>
    <property type="match status" value="1"/>
</dbReference>
<dbReference type="Pfam" id="PF02607">
    <property type="entry name" value="B12-binding_2"/>
    <property type="match status" value="1"/>
</dbReference>